<gene>
    <name evidence="2" type="ORF">EL007_24345</name>
    <name evidence="1" type="ORF">ELZ88_24600</name>
</gene>
<dbReference type="AlphaFoldDB" id="A0A3T0CIC8"/>
<evidence type="ECO:0000313" key="1">
    <source>
        <dbReference type="EMBL" id="AZT39706.1"/>
    </source>
</evidence>
<organism evidence="2">
    <name type="scientific">Salmonella enterica subsp. enterica serovar Karamoja</name>
    <dbReference type="NCBI Taxonomy" id="2500153"/>
    <lineage>
        <taxon>Bacteria</taxon>
        <taxon>Pseudomonadati</taxon>
        <taxon>Pseudomonadota</taxon>
        <taxon>Gammaproteobacteria</taxon>
        <taxon>Enterobacterales</taxon>
        <taxon>Enterobacteriaceae</taxon>
        <taxon>Salmonella</taxon>
    </lineage>
</organism>
<protein>
    <submittedName>
        <fullName evidence="2">Uncharacterized protein</fullName>
    </submittedName>
</protein>
<geneLocation type="plasmid" evidence="2">
    <name>pRSE40</name>
</geneLocation>
<evidence type="ECO:0000313" key="2">
    <source>
        <dbReference type="EMBL" id="AZT44391.1"/>
    </source>
</evidence>
<name>A0A3T0CIC8_SALET</name>
<dbReference type="RefSeq" id="WP_168445637.1">
    <property type="nucleotide sequence ID" value="NZ_CP034699.1"/>
</dbReference>
<dbReference type="EMBL" id="CP034710">
    <property type="protein sequence ID" value="AZT39706.1"/>
    <property type="molecule type" value="Genomic_DNA"/>
</dbReference>
<accession>A0A3T0CIC8</accession>
<proteinExistence type="predicted"/>
<sequence length="83" mass="9571">MTERMKPSSLTLRLTGPRIRCLKEVAVDLAYQEREPTNEADILYALIDCLIYKFVDMPQLTRQVVLNRQNSRPGPRPRQKGGN</sequence>
<geneLocation type="plasmid" evidence="1">
    <name>pRSE21</name>
</geneLocation>
<keyword evidence="2" id="KW-0614">Plasmid</keyword>
<reference evidence="2" key="1">
    <citation type="submission" date="2018-12" db="EMBL/GenBank/DDBJ databases">
        <title>Complete genome sequences of twenty non-typhoidal Salmonella isolates from Rwanda.</title>
        <authorList>
            <person name="Byukusenge M."/>
            <person name="Li L."/>
            <person name="Subhashinie K."/>
            <person name="Nzayirambaho M."/>
            <person name="Kuchipudi S.V."/>
            <person name="Jayarao B.M."/>
        </authorList>
    </citation>
    <scope>NUCLEOTIDE SEQUENCE</scope>
    <source>
        <strain evidence="1">RSE21</strain>
        <strain evidence="2">RSE40</strain>
        <plasmid evidence="1">pRSE21</plasmid>
        <plasmid evidence="2">pRSE40</plasmid>
    </source>
</reference>
<dbReference type="EMBL" id="CP034699">
    <property type="protein sequence ID" value="AZT44391.1"/>
    <property type="molecule type" value="Genomic_DNA"/>
</dbReference>